<proteinExistence type="predicted"/>
<name>A0A497UAB3_9FLAO</name>
<organism evidence="2 4">
    <name type="scientific">Flavobacterium lindanitolerans</name>
    <dbReference type="NCBI Taxonomy" id="428988"/>
    <lineage>
        <taxon>Bacteria</taxon>
        <taxon>Pseudomonadati</taxon>
        <taxon>Bacteroidota</taxon>
        <taxon>Flavobacteriia</taxon>
        <taxon>Flavobacteriales</taxon>
        <taxon>Flavobacteriaceae</taxon>
        <taxon>Flavobacterium</taxon>
    </lineage>
</organism>
<evidence type="ECO:0000313" key="3">
    <source>
        <dbReference type="Proteomes" id="UP000233767"/>
    </source>
</evidence>
<gene>
    <name evidence="1" type="ORF">B0G92_3341</name>
    <name evidence="2" type="ORF">CLV50_3335</name>
</gene>
<dbReference type="Proteomes" id="UP000275027">
    <property type="component" value="Unassembled WGS sequence"/>
</dbReference>
<dbReference type="EMBL" id="RCCB01000017">
    <property type="protein sequence ID" value="RLJ22969.1"/>
    <property type="molecule type" value="Genomic_DNA"/>
</dbReference>
<dbReference type="AlphaFoldDB" id="A0A497UAB3"/>
<reference evidence="1 3" key="1">
    <citation type="submission" date="2017-12" db="EMBL/GenBank/DDBJ databases">
        <title>Genomic Encyclopedia of Type Strains, Phase III (KMG-III): the genomes of soil and plant-associated and newly described type strains.</title>
        <authorList>
            <person name="Whitman W."/>
        </authorList>
    </citation>
    <scope>NUCLEOTIDE SEQUENCE [LARGE SCALE GENOMIC DNA]</scope>
    <source>
        <strain evidence="1 3">IP-10</strain>
    </source>
</reference>
<reference evidence="2 4" key="2">
    <citation type="submission" date="2018-10" db="EMBL/GenBank/DDBJ databases">
        <title>Genomic Encyclopedia of Archaeal and Bacterial Type Strains, Phase II (KMG-II): from individual species to whole genera.</title>
        <authorList>
            <person name="Goeker M."/>
        </authorList>
    </citation>
    <scope>NUCLEOTIDE SEQUENCE [LARGE SCALE GENOMIC DNA]</scope>
    <source>
        <strain evidence="2 4">DSM 21886</strain>
    </source>
</reference>
<evidence type="ECO:0000313" key="4">
    <source>
        <dbReference type="Proteomes" id="UP000275027"/>
    </source>
</evidence>
<evidence type="ECO:0000313" key="2">
    <source>
        <dbReference type="EMBL" id="RLJ22969.1"/>
    </source>
</evidence>
<sequence>MIEKLNIDLSQTPEKFQDLGHEILDFLIGKLLLIDALEQEIYDRYQVLEEKRASPNQTHPDEEDLWDEYAQRCKEIIAPISIKTYNDSRSFGKPTAYEYLSYPDTKISLIMKSENRAVVETYFEHGIAKKEQFVLKKDNNSWKIDTKKYGFPDEDKWWKDEI</sequence>
<protein>
    <submittedName>
        <fullName evidence="2">NTF2 fold immunity protein of polymorphic toxin system component</fullName>
    </submittedName>
</protein>
<accession>A0A497UAB3</accession>
<dbReference type="EMBL" id="PJND01000013">
    <property type="protein sequence ID" value="PKW19992.1"/>
    <property type="molecule type" value="Genomic_DNA"/>
</dbReference>
<comment type="caution">
    <text evidence="2">The sequence shown here is derived from an EMBL/GenBank/DDBJ whole genome shotgun (WGS) entry which is preliminary data.</text>
</comment>
<keyword evidence="3" id="KW-1185">Reference proteome</keyword>
<dbReference type="Proteomes" id="UP000233767">
    <property type="component" value="Unassembled WGS sequence"/>
</dbReference>
<dbReference type="RefSeq" id="WP_101473055.1">
    <property type="nucleotide sequence ID" value="NZ_PJND01000013.1"/>
</dbReference>
<evidence type="ECO:0000313" key="1">
    <source>
        <dbReference type="EMBL" id="PKW19992.1"/>
    </source>
</evidence>